<evidence type="ECO:0000313" key="3">
    <source>
        <dbReference type="EMBL" id="GGM10843.1"/>
    </source>
</evidence>
<dbReference type="Proteomes" id="UP000655208">
    <property type="component" value="Unassembled WGS sequence"/>
</dbReference>
<dbReference type="Gene3D" id="3.20.20.70">
    <property type="entry name" value="Aldolase class I"/>
    <property type="match status" value="1"/>
</dbReference>
<keyword evidence="2" id="KW-0456">Lyase</keyword>
<keyword evidence="4" id="KW-1185">Reference proteome</keyword>
<name>A0A917T6B6_9ACTN</name>
<dbReference type="InterPro" id="IPR013785">
    <property type="entry name" value="Aldolase_TIM"/>
</dbReference>
<protein>
    <submittedName>
        <fullName evidence="3">Sulfofructosephosphate aldolase</fullName>
    </submittedName>
</protein>
<evidence type="ECO:0000313" key="4">
    <source>
        <dbReference type="Proteomes" id="UP000655208"/>
    </source>
</evidence>
<dbReference type="EMBL" id="BMNA01000008">
    <property type="protein sequence ID" value="GGM10843.1"/>
    <property type="molecule type" value="Genomic_DNA"/>
</dbReference>
<organism evidence="3 4">
    <name type="scientific">Nakamurella endophytica</name>
    <dbReference type="NCBI Taxonomy" id="1748367"/>
    <lineage>
        <taxon>Bacteria</taxon>
        <taxon>Bacillati</taxon>
        <taxon>Actinomycetota</taxon>
        <taxon>Actinomycetes</taxon>
        <taxon>Nakamurellales</taxon>
        <taxon>Nakamurellaceae</taxon>
        <taxon>Nakamurella</taxon>
    </lineage>
</organism>
<dbReference type="GO" id="GO:0061595">
    <property type="term" value="F:6-deoxy-6-sulfofructose-1-phosphate aldolase activity"/>
    <property type="evidence" value="ECO:0007669"/>
    <property type="project" value="TreeGrafter"/>
</dbReference>
<accession>A0A917T6B6</accession>
<dbReference type="SUPFAM" id="SSF51569">
    <property type="entry name" value="Aldolase"/>
    <property type="match status" value="1"/>
</dbReference>
<sequence>MSPEKTGLSAIATTDETFAIVAMDQRNTLKRMYAAVGIADATPEELTEIKADTVQSLSPSASAFLLDPTYGVPALAELPDLPGGSSFGVLVAAEPSDRGTFNGEPRTHRDPALNAEWVRRQGGHAVKFLVQLRADRRPGAGEPDISAEVLEVVREVVEDCRAAGIPSVIENLIYPLAGEQPPTPQQRADRIIEAAIALDELRPDLIKLEYPGDAASCRRLAESLHVPWAVLSAGVGFDQFADALRISCDEGGTSGFIAGRSIWKEAVGMGREERRAFLSETGRRRLDDLVKVIDGRARPYTEVVANA</sequence>
<dbReference type="InterPro" id="IPR050552">
    <property type="entry name" value="LacD_aldolase"/>
</dbReference>
<comment type="similarity">
    <text evidence="1">Belongs to the aldolase LacD family.</text>
</comment>
<comment type="caution">
    <text evidence="3">The sequence shown here is derived from an EMBL/GenBank/DDBJ whole genome shotgun (WGS) entry which is preliminary data.</text>
</comment>
<dbReference type="AlphaFoldDB" id="A0A917T6B6"/>
<reference evidence="3" key="1">
    <citation type="journal article" date="2014" name="Int. J. Syst. Evol. Microbiol.">
        <title>Complete genome sequence of Corynebacterium casei LMG S-19264T (=DSM 44701T), isolated from a smear-ripened cheese.</title>
        <authorList>
            <consortium name="US DOE Joint Genome Institute (JGI-PGF)"/>
            <person name="Walter F."/>
            <person name="Albersmeier A."/>
            <person name="Kalinowski J."/>
            <person name="Ruckert C."/>
        </authorList>
    </citation>
    <scope>NUCLEOTIDE SEQUENCE</scope>
    <source>
        <strain evidence="3">CGMCC 4.7308</strain>
    </source>
</reference>
<gene>
    <name evidence="3" type="ORF">GCM10011594_33460</name>
</gene>
<dbReference type="GO" id="GO:1902777">
    <property type="term" value="P:6-sulfoquinovose(1-) catabolic process"/>
    <property type="evidence" value="ECO:0007669"/>
    <property type="project" value="TreeGrafter"/>
</dbReference>
<dbReference type="PANTHER" id="PTHR39340">
    <property type="entry name" value="SULFOFRUCTOSEPHOSPHATE ALDOLASE"/>
    <property type="match status" value="1"/>
</dbReference>
<dbReference type="SMART" id="SM01133">
    <property type="entry name" value="DeoC"/>
    <property type="match status" value="1"/>
</dbReference>
<dbReference type="PANTHER" id="PTHR39340:SF1">
    <property type="entry name" value="SULFOFRUCTOSEPHOSPHATE ALDOLASE"/>
    <property type="match status" value="1"/>
</dbReference>
<dbReference type="Pfam" id="PF01791">
    <property type="entry name" value="DeoC"/>
    <property type="match status" value="1"/>
</dbReference>
<dbReference type="InterPro" id="IPR002915">
    <property type="entry name" value="DeoC/FbaB/LacD_aldolase"/>
</dbReference>
<dbReference type="RefSeq" id="WP_188943468.1">
    <property type="nucleotide sequence ID" value="NZ_BMNA01000008.1"/>
</dbReference>
<reference evidence="3" key="2">
    <citation type="submission" date="2020-09" db="EMBL/GenBank/DDBJ databases">
        <authorList>
            <person name="Sun Q."/>
            <person name="Zhou Y."/>
        </authorList>
    </citation>
    <scope>NUCLEOTIDE SEQUENCE</scope>
    <source>
        <strain evidence="3">CGMCC 4.7308</strain>
    </source>
</reference>
<proteinExistence type="inferred from homology"/>
<evidence type="ECO:0000256" key="2">
    <source>
        <dbReference type="ARBA" id="ARBA00023239"/>
    </source>
</evidence>
<evidence type="ECO:0000256" key="1">
    <source>
        <dbReference type="ARBA" id="ARBA00008679"/>
    </source>
</evidence>